<evidence type="ECO:0000259" key="2">
    <source>
        <dbReference type="Pfam" id="PF10551"/>
    </source>
</evidence>
<dbReference type="HOGENOM" id="CLU_013727_5_1_1"/>
<evidence type="ECO:0000313" key="3">
    <source>
        <dbReference type="EMBL" id="CCA20948.1"/>
    </source>
</evidence>
<protein>
    <submittedName>
        <fullName evidence="3">Pc21g00130 putative</fullName>
    </submittedName>
</protein>
<accession>F0WI70</accession>
<dbReference type="InterPro" id="IPR018289">
    <property type="entry name" value="MULE_transposase_dom"/>
</dbReference>
<proteinExistence type="predicted"/>
<dbReference type="AlphaFoldDB" id="F0WI70"/>
<feature type="domain" description="MULE transposase" evidence="2">
    <location>
        <begin position="69"/>
        <end position="167"/>
    </location>
</feature>
<feature type="region of interest" description="Disordered" evidence="1">
    <location>
        <begin position="428"/>
        <end position="447"/>
    </location>
</feature>
<gene>
    <name evidence="3" type="primary">AlNc14C108G6276</name>
    <name evidence="3" type="ORF">ALNC14_070910</name>
</gene>
<dbReference type="EMBL" id="FR824153">
    <property type="protein sequence ID" value="CCA20948.1"/>
    <property type="molecule type" value="Genomic_DNA"/>
</dbReference>
<dbReference type="InterPro" id="IPR052579">
    <property type="entry name" value="Zinc_finger_SWIM"/>
</dbReference>
<dbReference type="Pfam" id="PF10551">
    <property type="entry name" value="MULE"/>
    <property type="match status" value="1"/>
</dbReference>
<dbReference type="PANTHER" id="PTHR31569">
    <property type="entry name" value="SWIM-TYPE DOMAIN-CONTAINING PROTEIN"/>
    <property type="match status" value="1"/>
</dbReference>
<evidence type="ECO:0000256" key="1">
    <source>
        <dbReference type="SAM" id="MobiDB-lite"/>
    </source>
</evidence>
<dbReference type="PANTHER" id="PTHR31569:SF4">
    <property type="entry name" value="SWIM-TYPE DOMAIN-CONTAINING PROTEIN"/>
    <property type="match status" value="1"/>
</dbReference>
<feature type="compositionally biased region" description="Polar residues" evidence="1">
    <location>
        <begin position="436"/>
        <end position="447"/>
    </location>
</feature>
<organism evidence="3">
    <name type="scientific">Albugo laibachii Nc14</name>
    <dbReference type="NCBI Taxonomy" id="890382"/>
    <lineage>
        <taxon>Eukaryota</taxon>
        <taxon>Sar</taxon>
        <taxon>Stramenopiles</taxon>
        <taxon>Oomycota</taxon>
        <taxon>Peronosporomycetes</taxon>
        <taxon>Albuginales</taxon>
        <taxon>Albuginaceae</taxon>
        <taxon>Albugo</taxon>
    </lineage>
</organism>
<name>F0WI70_9STRA</name>
<sequence>MATAQDIYNLRRAERNRMLAGRSPLVALLDGLAPGDYFSQFNVLQQLTHLLIISPSAKAICNKYSAGCVWLIDATYKTNKYGLPLLHIIGVTATNSTFTFAYCFMRNETLADYLWAMRHVKEVFQGYGLQHAVLTFVTDRELALMSALSDTFPNASCLLCRWHINKNILAKQRTAFQTSEAWQEFNQTWNELVAATTMADFETQLAVMHDRFPAASMSYLETTWLVYKERFVTAFLRNKHHYGHVTTSRVESAHASLKKWISVSTGDLLSVDSAVRLACEGQLAVVVQQNAKQRAIVNMQLGTMFAEVMGKISVAALRGAHRQYQQRLTNDGNCQGLLTSTMGFPCSHAFRYRLAPLAVNDFDKHCWLVQPTPTPTPTPIEVEVVPVGIEAALQRIAEDYNDAVNHRKRLLLDYVLAVLETNMNDPVQVRTRGRPTRSTQRVPSQFE</sequence>
<reference evidence="3" key="1">
    <citation type="journal article" date="2011" name="PLoS Biol.">
        <title>Gene gain and loss during evolution of obligate parasitism in the white rust pathogen of Arabidopsis thaliana.</title>
        <authorList>
            <person name="Kemen E."/>
            <person name="Gardiner A."/>
            <person name="Schultz-Larsen T."/>
            <person name="Kemen A.C."/>
            <person name="Balmuth A.L."/>
            <person name="Robert-Seilaniantz A."/>
            <person name="Bailey K."/>
            <person name="Holub E."/>
            <person name="Studholme D.J."/>
            <person name="Maclean D."/>
            <person name="Jones J.D."/>
        </authorList>
    </citation>
    <scope>NUCLEOTIDE SEQUENCE</scope>
</reference>
<reference evidence="3" key="2">
    <citation type="submission" date="2011-02" db="EMBL/GenBank/DDBJ databases">
        <authorList>
            <person name="MacLean D."/>
        </authorList>
    </citation>
    <scope>NUCLEOTIDE SEQUENCE</scope>
</reference>